<dbReference type="AlphaFoldDB" id="A0A919UI45"/>
<organism evidence="1 2">
    <name type="scientific">Acrocarpospora phusangensis</name>
    <dbReference type="NCBI Taxonomy" id="1070424"/>
    <lineage>
        <taxon>Bacteria</taxon>
        <taxon>Bacillati</taxon>
        <taxon>Actinomycetota</taxon>
        <taxon>Actinomycetes</taxon>
        <taxon>Streptosporangiales</taxon>
        <taxon>Streptosporangiaceae</taxon>
        <taxon>Acrocarpospora</taxon>
    </lineage>
</organism>
<dbReference type="RefSeq" id="WP_204039126.1">
    <property type="nucleotide sequence ID" value="NZ_BOOA01000003.1"/>
</dbReference>
<comment type="caution">
    <text evidence="1">The sequence shown here is derived from an EMBL/GenBank/DDBJ whole genome shotgun (WGS) entry which is preliminary data.</text>
</comment>
<accession>A0A919UI45</accession>
<name>A0A919UI45_9ACTN</name>
<keyword evidence="2" id="KW-1185">Reference proteome</keyword>
<evidence type="ECO:0000313" key="1">
    <source>
        <dbReference type="EMBL" id="GIH22276.1"/>
    </source>
</evidence>
<dbReference type="EMBL" id="BOOA01000003">
    <property type="protein sequence ID" value="GIH22276.1"/>
    <property type="molecule type" value="Genomic_DNA"/>
</dbReference>
<evidence type="ECO:0000313" key="2">
    <source>
        <dbReference type="Proteomes" id="UP000640052"/>
    </source>
</evidence>
<proteinExistence type="predicted"/>
<dbReference type="Proteomes" id="UP000640052">
    <property type="component" value="Unassembled WGS sequence"/>
</dbReference>
<gene>
    <name evidence="1" type="ORF">Aph01nite_05860</name>
</gene>
<sequence length="208" mass="23472">MRETEISDAALLARAGTLQAEGAHVLRVLRLEDAFAGFGPAQVVGSMVSGLMVWRDLDVVFTAPHATAVDVFTALARLATVPGLIAVDYRDEREQRRPTDRIEDERHYLVCRYEGAGGLWKVDITVWLHAVERPTLAEAEHLAAHVTSEQRLTILRLKDLWHRSPHYPYRIGGTDIYDAVLHHSVRSPEDFSTYLRVRDLPISPHEPH</sequence>
<protein>
    <submittedName>
        <fullName evidence="1">Uncharacterized protein</fullName>
    </submittedName>
</protein>
<reference evidence="1" key="1">
    <citation type="submission" date="2021-01" db="EMBL/GenBank/DDBJ databases">
        <title>Whole genome shotgun sequence of Acrocarpospora phusangensis NBRC 108782.</title>
        <authorList>
            <person name="Komaki H."/>
            <person name="Tamura T."/>
        </authorList>
    </citation>
    <scope>NUCLEOTIDE SEQUENCE</scope>
    <source>
        <strain evidence="1">NBRC 108782</strain>
    </source>
</reference>